<keyword evidence="6 12" id="KW-0408">Iron</keyword>
<dbReference type="GO" id="GO:0047134">
    <property type="term" value="F:protein-disulfide reductase [NAD(P)H] activity"/>
    <property type="evidence" value="ECO:0007669"/>
    <property type="project" value="TreeGrafter"/>
</dbReference>
<evidence type="ECO:0000256" key="6">
    <source>
        <dbReference type="ARBA" id="ARBA00023004"/>
    </source>
</evidence>
<proteinExistence type="inferred from homology"/>
<evidence type="ECO:0000256" key="4">
    <source>
        <dbReference type="ARBA" id="ARBA00022490"/>
    </source>
</evidence>
<dbReference type="GO" id="GO:0035731">
    <property type="term" value="F:dinitrosyl-iron complex binding"/>
    <property type="evidence" value="ECO:0007669"/>
    <property type="project" value="UniProtKB-UniRule"/>
</dbReference>
<comment type="subcellular location">
    <subcellularLocation>
        <location evidence="1 12">Cytoplasm</location>
    </subcellularLocation>
</comment>
<dbReference type="GO" id="GO:0003677">
    <property type="term" value="F:DNA binding"/>
    <property type="evidence" value="ECO:0007669"/>
    <property type="project" value="UniProtKB-UniRule"/>
</dbReference>
<feature type="domain" description="4Fe-4S Wbl-type" evidence="14">
    <location>
        <begin position="28"/>
        <end position="92"/>
    </location>
</feature>
<dbReference type="GO" id="GO:0005737">
    <property type="term" value="C:cytoplasm"/>
    <property type="evidence" value="ECO:0007669"/>
    <property type="project" value="UniProtKB-SubCell"/>
</dbReference>
<dbReference type="GO" id="GO:0051539">
    <property type="term" value="F:4 iron, 4 sulfur cluster binding"/>
    <property type="evidence" value="ECO:0007669"/>
    <property type="project" value="UniProtKB-UniRule"/>
</dbReference>
<feature type="binding site" evidence="12">
    <location>
        <position position="62"/>
    </location>
    <ligand>
        <name>[4Fe-4S] cluster</name>
        <dbReference type="ChEBI" id="CHEBI:49883"/>
    </ligand>
</feature>
<keyword evidence="9 12" id="KW-0238">DNA-binding</keyword>
<dbReference type="STRING" id="117157.SAMN04489717_1962"/>
<keyword evidence="11 12" id="KW-0804">Transcription</keyword>
<evidence type="ECO:0000256" key="10">
    <source>
        <dbReference type="ARBA" id="ARBA00023157"/>
    </source>
</evidence>
<evidence type="ECO:0000313" key="15">
    <source>
        <dbReference type="EMBL" id="SDS20936.1"/>
    </source>
</evidence>
<dbReference type="PANTHER" id="PTHR38839:SF5">
    <property type="entry name" value="TRANSCRIPTIONAL REGULATOR WHID"/>
    <property type="match status" value="1"/>
</dbReference>
<dbReference type="HAMAP" id="MF_01479">
    <property type="entry name" value="WhiB"/>
    <property type="match status" value="1"/>
</dbReference>
<keyword evidence="4 12" id="KW-0963">Cytoplasm</keyword>
<comment type="function">
    <text evidence="12">Acts as a transcriptional regulator. Probably redox-responsive. The apo- but not holo-form probably binds DNA.</text>
</comment>
<comment type="similarity">
    <text evidence="2 12">Belongs to the WhiB family.</text>
</comment>
<keyword evidence="8 12" id="KW-0805">Transcription regulation</keyword>
<keyword evidence="5 12" id="KW-0479">Metal-binding</keyword>
<evidence type="ECO:0000256" key="7">
    <source>
        <dbReference type="ARBA" id="ARBA00023014"/>
    </source>
</evidence>
<dbReference type="InterPro" id="IPR034768">
    <property type="entry name" value="4FE4S_WBL"/>
</dbReference>
<dbReference type="GO" id="GO:0046872">
    <property type="term" value="F:metal ion binding"/>
    <property type="evidence" value="ECO:0007669"/>
    <property type="project" value="UniProtKB-KW"/>
</dbReference>
<dbReference type="OrthoDB" id="4954884at2"/>
<feature type="compositionally biased region" description="Basic and acidic residues" evidence="13">
    <location>
        <begin position="99"/>
        <end position="108"/>
    </location>
</feature>
<dbReference type="Proteomes" id="UP000198983">
    <property type="component" value="Chromosome I"/>
</dbReference>
<evidence type="ECO:0000256" key="12">
    <source>
        <dbReference type="HAMAP-Rule" id="MF_01479"/>
    </source>
</evidence>
<feature type="region of interest" description="Disordered" evidence="13">
    <location>
        <begin position="1"/>
        <end position="21"/>
    </location>
</feature>
<dbReference type="GO" id="GO:0045454">
    <property type="term" value="P:cell redox homeostasis"/>
    <property type="evidence" value="ECO:0007669"/>
    <property type="project" value="TreeGrafter"/>
</dbReference>
<keyword evidence="7 12" id="KW-0411">Iron-sulfur</keyword>
<dbReference type="InterPro" id="IPR003482">
    <property type="entry name" value="Whib"/>
</dbReference>
<dbReference type="RefSeq" id="WP_092652545.1">
    <property type="nucleotide sequence ID" value="NZ_LT629732.1"/>
</dbReference>
<dbReference type="GO" id="GO:0045892">
    <property type="term" value="P:negative regulation of DNA-templated transcription"/>
    <property type="evidence" value="ECO:0007669"/>
    <property type="project" value="TreeGrafter"/>
</dbReference>
<dbReference type="PROSITE" id="PS51674">
    <property type="entry name" value="4FE4S_WBL"/>
    <property type="match status" value="1"/>
</dbReference>
<name>A0A1H1QBV6_9ACTN</name>
<comment type="PTM">
    <text evidence="12">The Fe-S cluster can be nitrosylated by nitric oxide (NO).</text>
</comment>
<evidence type="ECO:0000256" key="5">
    <source>
        <dbReference type="ARBA" id="ARBA00022723"/>
    </source>
</evidence>
<dbReference type="Pfam" id="PF02467">
    <property type="entry name" value="Whib"/>
    <property type="match status" value="1"/>
</dbReference>
<evidence type="ECO:0000256" key="9">
    <source>
        <dbReference type="ARBA" id="ARBA00023125"/>
    </source>
</evidence>
<gene>
    <name evidence="12" type="primary">whiB</name>
    <name evidence="15" type="ORF">SAMN04489717_1962</name>
</gene>
<keyword evidence="16" id="KW-1185">Reference proteome</keyword>
<dbReference type="EMBL" id="LT629732">
    <property type="protein sequence ID" value="SDS20936.1"/>
    <property type="molecule type" value="Genomic_DNA"/>
</dbReference>
<evidence type="ECO:0000256" key="1">
    <source>
        <dbReference type="ARBA" id="ARBA00004496"/>
    </source>
</evidence>
<comment type="PTM">
    <text evidence="12">Upon Fe-S cluster removal intramolecular disulfide bonds are formed.</text>
</comment>
<evidence type="ECO:0000256" key="8">
    <source>
        <dbReference type="ARBA" id="ARBA00023015"/>
    </source>
</evidence>
<feature type="binding site" evidence="12">
    <location>
        <position position="29"/>
    </location>
    <ligand>
        <name>[4Fe-4S] cluster</name>
        <dbReference type="ChEBI" id="CHEBI:49883"/>
    </ligand>
</feature>
<feature type="binding site" evidence="12">
    <location>
        <position position="59"/>
    </location>
    <ligand>
        <name>[4Fe-4S] cluster</name>
        <dbReference type="ChEBI" id="CHEBI:49883"/>
    </ligand>
</feature>
<evidence type="ECO:0000313" key="16">
    <source>
        <dbReference type="Proteomes" id="UP000198983"/>
    </source>
</evidence>
<evidence type="ECO:0000259" key="14">
    <source>
        <dbReference type="PROSITE" id="PS51674"/>
    </source>
</evidence>
<evidence type="ECO:0000256" key="3">
    <source>
        <dbReference type="ARBA" id="ARBA00022485"/>
    </source>
</evidence>
<sequence length="130" mass="13732">MPERRAAQPGGRNRPIPDGTWEWHQSAACAGEPSDVFYGPEGETLPARRAREARALSFCAACPVCDECRDHALGLPESYGVWGGTTEGSRLAVRRGRRPAPEPGERPAAHAAPAGQTVTSGATTTRSVPA</sequence>
<dbReference type="PANTHER" id="PTHR38839">
    <property type="entry name" value="TRANSCRIPTIONAL REGULATOR WHID-RELATED"/>
    <property type="match status" value="1"/>
</dbReference>
<evidence type="ECO:0000256" key="11">
    <source>
        <dbReference type="ARBA" id="ARBA00023163"/>
    </source>
</evidence>
<feature type="region of interest" description="Disordered" evidence="13">
    <location>
        <begin position="90"/>
        <end position="130"/>
    </location>
</feature>
<protein>
    <recommendedName>
        <fullName evidence="12">Transcriptional regulator WhiB</fullName>
    </recommendedName>
</protein>
<reference evidence="15 16" key="1">
    <citation type="submission" date="2016-10" db="EMBL/GenBank/DDBJ databases">
        <authorList>
            <person name="de Groot N.N."/>
        </authorList>
    </citation>
    <scope>NUCLEOTIDE SEQUENCE [LARGE SCALE GENOMIC DNA]</scope>
    <source>
        <strain evidence="15 16">DSM 22024</strain>
    </source>
</reference>
<accession>A0A1H1QBV6</accession>
<feature type="compositionally biased region" description="Polar residues" evidence="13">
    <location>
        <begin position="116"/>
        <end position="130"/>
    </location>
</feature>
<feature type="binding site" evidence="12">
    <location>
        <position position="68"/>
    </location>
    <ligand>
        <name>[4Fe-4S] cluster</name>
        <dbReference type="ChEBI" id="CHEBI:49883"/>
    </ligand>
</feature>
<evidence type="ECO:0000256" key="13">
    <source>
        <dbReference type="SAM" id="MobiDB-lite"/>
    </source>
</evidence>
<keyword evidence="3 12" id="KW-0004">4Fe-4S</keyword>
<dbReference type="AlphaFoldDB" id="A0A1H1QBV6"/>
<evidence type="ECO:0000256" key="2">
    <source>
        <dbReference type="ARBA" id="ARBA00006597"/>
    </source>
</evidence>
<comment type="cofactor">
    <cofactor evidence="12">
        <name>[4Fe-4S] cluster</name>
        <dbReference type="ChEBI" id="CHEBI:49883"/>
    </cofactor>
    <text evidence="12">Binds 1 [4Fe-4S] cluster per subunit. Following nitrosylation of the [4Fe-4S] cluster binds 1 [4Fe-8(NO)] cluster per subunit.</text>
</comment>
<keyword evidence="10 12" id="KW-1015">Disulfide bond</keyword>
<organism evidence="15 16">
    <name type="scientific">Actinopolymorpha singaporensis</name>
    <dbReference type="NCBI Taxonomy" id="117157"/>
    <lineage>
        <taxon>Bacteria</taxon>
        <taxon>Bacillati</taxon>
        <taxon>Actinomycetota</taxon>
        <taxon>Actinomycetes</taxon>
        <taxon>Propionibacteriales</taxon>
        <taxon>Actinopolymorphaceae</taxon>
        <taxon>Actinopolymorpha</taxon>
    </lineage>
</organism>